<evidence type="ECO:0000313" key="2">
    <source>
        <dbReference type="EMBL" id="MBE1610794.1"/>
    </source>
</evidence>
<dbReference type="Pfam" id="PF16670">
    <property type="entry name" value="PI-PLC-C1"/>
    <property type="match status" value="1"/>
</dbReference>
<sequence>MRAPARFGVAALAAAATVAVSAVIPAVRAADPAPTAPAADISAAAPPVVRPNDVRMNQIQIIGAHNAFHREMQGAELAESIKIDPGYPQWGFYSHASVGDLLERQNVRALEFDLLPDPDGGLYRNPLARQRAGLGPIEDPDMAQPGMKVIHVADQDYNSTCRTFVRCMEQVRTWSRANPGHVPVFLQIELKQTDDRWEKLGGAVSPPWTPELLNDIDTEIRSVFTEDELITADDLRRPGMTLEQSILTHGWPKLSWARGKFMVFFDNAADIRDMYIAHRPNLEGRAVFTRGPEGAPDAAITQVNDPRGANQAVIQDLVRKGYIVRTRSDEPLSTVKNREYSRVPIALDSGAQLVTTDFPTVGMAARYDSDLVAELPGNVPVRCNPVSVPNACKDTGLEH</sequence>
<comment type="caution">
    <text evidence="2">The sequence shown here is derived from an EMBL/GenBank/DDBJ whole genome shotgun (WGS) entry which is preliminary data.</text>
</comment>
<dbReference type="RefSeq" id="WP_192754111.1">
    <property type="nucleotide sequence ID" value="NZ_BAABJL010000250.1"/>
</dbReference>
<dbReference type="SUPFAM" id="SSF51695">
    <property type="entry name" value="PLC-like phosphodiesterases"/>
    <property type="match status" value="1"/>
</dbReference>
<dbReference type="EMBL" id="JADBEM010000001">
    <property type="protein sequence ID" value="MBE1610794.1"/>
    <property type="molecule type" value="Genomic_DNA"/>
</dbReference>
<dbReference type="Proteomes" id="UP000638648">
    <property type="component" value="Unassembled WGS sequence"/>
</dbReference>
<proteinExistence type="predicted"/>
<keyword evidence="1" id="KW-0732">Signal</keyword>
<protein>
    <recommendedName>
        <fullName evidence="4">Phosphoinositide phospholipase C, Ca2+-dependent</fullName>
    </recommendedName>
</protein>
<organism evidence="2 3">
    <name type="scientific">Actinopolymorpha pittospori</name>
    <dbReference type="NCBI Taxonomy" id="648752"/>
    <lineage>
        <taxon>Bacteria</taxon>
        <taxon>Bacillati</taxon>
        <taxon>Actinomycetota</taxon>
        <taxon>Actinomycetes</taxon>
        <taxon>Propionibacteriales</taxon>
        <taxon>Actinopolymorphaceae</taxon>
        <taxon>Actinopolymorpha</taxon>
    </lineage>
</organism>
<reference evidence="2" key="1">
    <citation type="submission" date="2020-10" db="EMBL/GenBank/DDBJ databases">
        <title>Sequencing the genomes of 1000 actinobacteria strains.</title>
        <authorList>
            <person name="Klenk H.-P."/>
        </authorList>
    </citation>
    <scope>NUCLEOTIDE SEQUENCE</scope>
    <source>
        <strain evidence="2">DSM 45354</strain>
    </source>
</reference>
<gene>
    <name evidence="2" type="ORF">HEB94_007642</name>
</gene>
<dbReference type="InterPro" id="IPR017946">
    <property type="entry name" value="PLC-like_Pdiesterase_TIM-brl"/>
</dbReference>
<feature type="chain" id="PRO_5037828947" description="Phosphoinositide phospholipase C, Ca2+-dependent" evidence="1">
    <location>
        <begin position="30"/>
        <end position="399"/>
    </location>
</feature>
<dbReference type="GO" id="GO:0008081">
    <property type="term" value="F:phosphoric diester hydrolase activity"/>
    <property type="evidence" value="ECO:0007669"/>
    <property type="project" value="InterPro"/>
</dbReference>
<dbReference type="CDD" id="cd08589">
    <property type="entry name" value="PI-PLCc_SaPLC1_like"/>
    <property type="match status" value="1"/>
</dbReference>
<feature type="signal peptide" evidence="1">
    <location>
        <begin position="1"/>
        <end position="29"/>
    </location>
</feature>
<dbReference type="GO" id="GO:0006629">
    <property type="term" value="P:lipid metabolic process"/>
    <property type="evidence" value="ECO:0007669"/>
    <property type="project" value="InterPro"/>
</dbReference>
<keyword evidence="3" id="KW-1185">Reference proteome</keyword>
<accession>A0A927N277</accession>
<dbReference type="AlphaFoldDB" id="A0A927N277"/>
<dbReference type="InterPro" id="IPR032075">
    <property type="entry name" value="PI-PLC-C1"/>
</dbReference>
<dbReference type="Gene3D" id="3.20.20.190">
    <property type="entry name" value="Phosphatidylinositol (PI) phosphodiesterase"/>
    <property type="match status" value="1"/>
</dbReference>
<evidence type="ECO:0000313" key="3">
    <source>
        <dbReference type="Proteomes" id="UP000638648"/>
    </source>
</evidence>
<evidence type="ECO:0000256" key="1">
    <source>
        <dbReference type="SAM" id="SignalP"/>
    </source>
</evidence>
<name>A0A927N277_9ACTN</name>
<evidence type="ECO:0008006" key="4">
    <source>
        <dbReference type="Google" id="ProtNLM"/>
    </source>
</evidence>